<feature type="compositionally biased region" description="Basic and acidic residues" evidence="2">
    <location>
        <begin position="1"/>
        <end position="28"/>
    </location>
</feature>
<gene>
    <name evidence="3" type="ORF">CONPUDRAFT_44237</name>
</gene>
<dbReference type="EMBL" id="JH711573">
    <property type="protein sequence ID" value="EIW86970.1"/>
    <property type="molecule type" value="Genomic_DNA"/>
</dbReference>
<keyword evidence="1" id="KW-0175">Coiled coil</keyword>
<protein>
    <submittedName>
        <fullName evidence="3">Uncharacterized protein</fullName>
    </submittedName>
</protein>
<dbReference type="RefSeq" id="XP_007762431.1">
    <property type="nucleotide sequence ID" value="XM_007764241.1"/>
</dbReference>
<dbReference type="GeneID" id="19206982"/>
<organism evidence="3 4">
    <name type="scientific">Coniophora puteana (strain RWD-64-598)</name>
    <name type="common">Brown rot fungus</name>
    <dbReference type="NCBI Taxonomy" id="741705"/>
    <lineage>
        <taxon>Eukaryota</taxon>
        <taxon>Fungi</taxon>
        <taxon>Dikarya</taxon>
        <taxon>Basidiomycota</taxon>
        <taxon>Agaricomycotina</taxon>
        <taxon>Agaricomycetes</taxon>
        <taxon>Agaricomycetidae</taxon>
        <taxon>Boletales</taxon>
        <taxon>Coniophorineae</taxon>
        <taxon>Coniophoraceae</taxon>
        <taxon>Coniophora</taxon>
    </lineage>
</organism>
<dbReference type="KEGG" id="cput:CONPUDRAFT_44237"/>
<name>A0A5M3N6A1_CONPW</name>
<feature type="region of interest" description="Disordered" evidence="2">
    <location>
        <begin position="153"/>
        <end position="176"/>
    </location>
</feature>
<evidence type="ECO:0000313" key="3">
    <source>
        <dbReference type="EMBL" id="EIW86970.1"/>
    </source>
</evidence>
<proteinExistence type="predicted"/>
<sequence>MSLQDLGKDDISEETHHLLDKVASKDSENAGLRSQLLKREADLNELRSVLDETINKLRTEADRALRFEADLTRKSEELSNEKIASQNAASALRLAQEKIQSEHNEARTLEATLDTMTLESDNARSQRQALETENKALQQRIHAMEINLKNLAAQPPPSQIPKRGHRPRSSSVTDLHNPTMEKEINDARLMLGHKDKQLQQLEDKLSRLGTQLISAENERVAGERSTQAKLRELEAALEEKERELEALRNNDGAAREEELLARIDEDEAKIAALELQLRQIQVPQTSQKELGKLQAQLSDEKKKSAKLESKCLEIQEQKEDLLREKGALSQELAQTSRQRASLQLAASQQYASRDLCIILLIY</sequence>
<dbReference type="OMA" id="IHAMEIN"/>
<dbReference type="OrthoDB" id="10255344at2759"/>
<evidence type="ECO:0000313" key="4">
    <source>
        <dbReference type="Proteomes" id="UP000053558"/>
    </source>
</evidence>
<evidence type="ECO:0000256" key="1">
    <source>
        <dbReference type="SAM" id="Coils"/>
    </source>
</evidence>
<accession>A0A5M3N6A1</accession>
<dbReference type="AlphaFoldDB" id="A0A5M3N6A1"/>
<evidence type="ECO:0000256" key="2">
    <source>
        <dbReference type="SAM" id="MobiDB-lite"/>
    </source>
</evidence>
<reference evidence="4" key="1">
    <citation type="journal article" date="2012" name="Science">
        <title>The Paleozoic origin of enzymatic lignin decomposition reconstructed from 31 fungal genomes.</title>
        <authorList>
            <person name="Floudas D."/>
            <person name="Binder M."/>
            <person name="Riley R."/>
            <person name="Barry K."/>
            <person name="Blanchette R.A."/>
            <person name="Henrissat B."/>
            <person name="Martinez A.T."/>
            <person name="Otillar R."/>
            <person name="Spatafora J.W."/>
            <person name="Yadav J.S."/>
            <person name="Aerts A."/>
            <person name="Benoit I."/>
            <person name="Boyd A."/>
            <person name="Carlson A."/>
            <person name="Copeland A."/>
            <person name="Coutinho P.M."/>
            <person name="de Vries R.P."/>
            <person name="Ferreira P."/>
            <person name="Findley K."/>
            <person name="Foster B."/>
            <person name="Gaskell J."/>
            <person name="Glotzer D."/>
            <person name="Gorecki P."/>
            <person name="Heitman J."/>
            <person name="Hesse C."/>
            <person name="Hori C."/>
            <person name="Igarashi K."/>
            <person name="Jurgens J.A."/>
            <person name="Kallen N."/>
            <person name="Kersten P."/>
            <person name="Kohler A."/>
            <person name="Kuees U."/>
            <person name="Kumar T.K.A."/>
            <person name="Kuo A."/>
            <person name="LaButti K."/>
            <person name="Larrondo L.F."/>
            <person name="Lindquist E."/>
            <person name="Ling A."/>
            <person name="Lombard V."/>
            <person name="Lucas S."/>
            <person name="Lundell T."/>
            <person name="Martin R."/>
            <person name="McLaughlin D.J."/>
            <person name="Morgenstern I."/>
            <person name="Morin E."/>
            <person name="Murat C."/>
            <person name="Nagy L.G."/>
            <person name="Nolan M."/>
            <person name="Ohm R.A."/>
            <person name="Patyshakuliyeva A."/>
            <person name="Rokas A."/>
            <person name="Ruiz-Duenas F.J."/>
            <person name="Sabat G."/>
            <person name="Salamov A."/>
            <person name="Samejima M."/>
            <person name="Schmutz J."/>
            <person name="Slot J.C."/>
            <person name="St John F."/>
            <person name="Stenlid J."/>
            <person name="Sun H."/>
            <person name="Sun S."/>
            <person name="Syed K."/>
            <person name="Tsang A."/>
            <person name="Wiebenga A."/>
            <person name="Young D."/>
            <person name="Pisabarro A."/>
            <person name="Eastwood D.C."/>
            <person name="Martin F."/>
            <person name="Cullen D."/>
            <person name="Grigoriev I.V."/>
            <person name="Hibbett D.S."/>
        </authorList>
    </citation>
    <scope>NUCLEOTIDE SEQUENCE [LARGE SCALE GENOMIC DNA]</scope>
    <source>
        <strain evidence="4">RWD-64-598 SS2</strain>
    </source>
</reference>
<keyword evidence="4" id="KW-1185">Reference proteome</keyword>
<dbReference type="Proteomes" id="UP000053558">
    <property type="component" value="Unassembled WGS sequence"/>
</dbReference>
<feature type="coiled-coil region" evidence="1">
    <location>
        <begin position="184"/>
        <end position="338"/>
    </location>
</feature>
<feature type="region of interest" description="Disordered" evidence="2">
    <location>
        <begin position="1"/>
        <end position="31"/>
    </location>
</feature>
<comment type="caution">
    <text evidence="3">The sequence shown here is derived from an EMBL/GenBank/DDBJ whole genome shotgun (WGS) entry which is preliminary data.</text>
</comment>